<dbReference type="Proteomes" id="UP001232536">
    <property type="component" value="Unassembled WGS sequence"/>
</dbReference>
<evidence type="ECO:0000256" key="1">
    <source>
        <dbReference type="SAM" id="Coils"/>
    </source>
</evidence>
<name>A0ABT9D5I0_9CELL</name>
<reference evidence="2 3" key="1">
    <citation type="submission" date="2023-07" db="EMBL/GenBank/DDBJ databases">
        <title>Description of novel actinomycetes strains, isolated from tidal flat sediment.</title>
        <authorList>
            <person name="Lu C."/>
        </authorList>
    </citation>
    <scope>NUCLEOTIDE SEQUENCE [LARGE SCALE GENOMIC DNA]</scope>
    <source>
        <strain evidence="2 3">SYSU T00b441</strain>
    </source>
</reference>
<comment type="caution">
    <text evidence="2">The sequence shown here is derived from an EMBL/GenBank/DDBJ whole genome shotgun (WGS) entry which is preliminary data.</text>
</comment>
<gene>
    <name evidence="2" type="ORF">Q6348_02365</name>
</gene>
<protein>
    <submittedName>
        <fullName evidence="2">Uncharacterized protein</fullName>
    </submittedName>
</protein>
<dbReference type="RefSeq" id="WP_304599729.1">
    <property type="nucleotide sequence ID" value="NZ_JAUQYP010000001.1"/>
</dbReference>
<sequence>MTRPCSWYPLATRDPVPGDPGAVRAAASAYRGVAADIQNTAEALGRVAAAQEMVSAAVSAVRGRARQVASEIGDAHGRYEAVGGALADYAVALDRAQVDSLVALQHAQRAEQARNEAEAEVRRWALVSDEPGTTAASAGALARARAARDDAVMALARAQTELDHVVQLRDRAAQRAVDRIEEKTRSDGLHDSVWENVSDAARVLSEVASAVGNVAGVATIVLGWVPILGEILAATATVAAIVKTVADLALAAAREGGGWDLAIDAVGFATLGLGRVAANGIKEGRVVMREVAHQRSASKVLRSGNPARRADPEALVPDVLKGGLERPPIRSLSELWTVTKNLNDQIKELPMGIRLIARMGDPEVYVERAALAGSEKLAGNSTLVREALDAQLPALRLDVGVRVVDHVLDVQGLVQGVADAVASDDPVGLR</sequence>
<feature type="coiled-coil region" evidence="1">
    <location>
        <begin position="107"/>
        <end position="161"/>
    </location>
</feature>
<organism evidence="2 3">
    <name type="scientific">Actinotalea lenta</name>
    <dbReference type="NCBI Taxonomy" id="3064654"/>
    <lineage>
        <taxon>Bacteria</taxon>
        <taxon>Bacillati</taxon>
        <taxon>Actinomycetota</taxon>
        <taxon>Actinomycetes</taxon>
        <taxon>Micrococcales</taxon>
        <taxon>Cellulomonadaceae</taxon>
        <taxon>Actinotalea</taxon>
    </lineage>
</organism>
<dbReference type="EMBL" id="JAUQYP010000001">
    <property type="protein sequence ID" value="MDO8106036.1"/>
    <property type="molecule type" value="Genomic_DNA"/>
</dbReference>
<accession>A0ABT9D5I0</accession>
<evidence type="ECO:0000313" key="3">
    <source>
        <dbReference type="Proteomes" id="UP001232536"/>
    </source>
</evidence>
<evidence type="ECO:0000313" key="2">
    <source>
        <dbReference type="EMBL" id="MDO8106036.1"/>
    </source>
</evidence>
<keyword evidence="3" id="KW-1185">Reference proteome</keyword>
<proteinExistence type="predicted"/>
<keyword evidence="1" id="KW-0175">Coiled coil</keyword>